<organism evidence="5 6">
    <name type="scientific">Paramarasmius palmivorus</name>
    <dbReference type="NCBI Taxonomy" id="297713"/>
    <lineage>
        <taxon>Eukaryota</taxon>
        <taxon>Fungi</taxon>
        <taxon>Dikarya</taxon>
        <taxon>Basidiomycota</taxon>
        <taxon>Agaricomycotina</taxon>
        <taxon>Agaricomycetes</taxon>
        <taxon>Agaricomycetidae</taxon>
        <taxon>Agaricales</taxon>
        <taxon>Marasmiineae</taxon>
        <taxon>Marasmiaceae</taxon>
        <taxon>Paramarasmius</taxon>
    </lineage>
</organism>
<protein>
    <submittedName>
        <fullName evidence="5">Uncharacterized protein</fullName>
    </submittedName>
</protein>
<dbReference type="InterPro" id="IPR045313">
    <property type="entry name" value="CBR1-like"/>
</dbReference>
<comment type="similarity">
    <text evidence="1 4">Belongs to the short-chain dehydrogenases/reductases (SDR) family.</text>
</comment>
<dbReference type="GO" id="GO:0016616">
    <property type="term" value="F:oxidoreductase activity, acting on the CH-OH group of donors, NAD or NADP as acceptor"/>
    <property type="evidence" value="ECO:0007669"/>
    <property type="project" value="InterPro"/>
</dbReference>
<dbReference type="PRINTS" id="PR00080">
    <property type="entry name" value="SDRFAMILY"/>
</dbReference>
<sequence>MSDPSSKIILVTGANDGLGFEIAKQLAEKGHKVYVGARREEAGKEAASRLTENGLDAHYIRIDVTDPESVIAAKEMIEKENNRLDVLVNNAGILCTFANPSEGDYKEYRRVMDTNLFGVISVTTTFMPLIKKAKPGYGAIVNVTSGLGSNHHNATDEEGRKYLMANAYSVSKAALNAYTIGLANELRDQKIRVNCICPGIVKTKFNGYMKEGRSPEDAAKYILPWALLGPEDDDKTCKFYVSGKVRAW</sequence>
<dbReference type="InterPro" id="IPR036291">
    <property type="entry name" value="NAD(P)-bd_dom_sf"/>
</dbReference>
<dbReference type="Proteomes" id="UP001383192">
    <property type="component" value="Unassembled WGS sequence"/>
</dbReference>
<keyword evidence="2" id="KW-0521">NADP</keyword>
<proteinExistence type="inferred from homology"/>
<dbReference type="AlphaFoldDB" id="A0AAW0BW60"/>
<evidence type="ECO:0000256" key="3">
    <source>
        <dbReference type="ARBA" id="ARBA00023002"/>
    </source>
</evidence>
<evidence type="ECO:0000256" key="2">
    <source>
        <dbReference type="ARBA" id="ARBA00022857"/>
    </source>
</evidence>
<keyword evidence="3" id="KW-0560">Oxidoreductase</keyword>
<keyword evidence="6" id="KW-1185">Reference proteome</keyword>
<accession>A0AAW0BW60</accession>
<comment type="caution">
    <text evidence="5">The sequence shown here is derived from an EMBL/GenBank/DDBJ whole genome shotgun (WGS) entry which is preliminary data.</text>
</comment>
<dbReference type="Gene3D" id="3.40.50.720">
    <property type="entry name" value="NAD(P)-binding Rossmann-like Domain"/>
    <property type="match status" value="1"/>
</dbReference>
<dbReference type="SUPFAM" id="SSF51735">
    <property type="entry name" value="NAD(P)-binding Rossmann-fold domains"/>
    <property type="match status" value="1"/>
</dbReference>
<dbReference type="PANTHER" id="PTHR43008:SF4">
    <property type="entry name" value="CHAIN DEHYDROGENASE, PUTATIVE (AFU_ORTHOLOGUE AFUA_4G08710)-RELATED"/>
    <property type="match status" value="1"/>
</dbReference>
<gene>
    <name evidence="5" type="ORF">VNI00_013654</name>
</gene>
<dbReference type="PRINTS" id="PR00081">
    <property type="entry name" value="GDHRDH"/>
</dbReference>
<dbReference type="EMBL" id="JAYKXP010000071">
    <property type="protein sequence ID" value="KAK7031055.1"/>
    <property type="molecule type" value="Genomic_DNA"/>
</dbReference>
<dbReference type="Pfam" id="PF00106">
    <property type="entry name" value="adh_short"/>
    <property type="match status" value="1"/>
</dbReference>
<evidence type="ECO:0000256" key="4">
    <source>
        <dbReference type="RuleBase" id="RU000363"/>
    </source>
</evidence>
<dbReference type="GO" id="GO:0050664">
    <property type="term" value="F:oxidoreductase activity, acting on NAD(P)H, oxygen as acceptor"/>
    <property type="evidence" value="ECO:0007669"/>
    <property type="project" value="TreeGrafter"/>
</dbReference>
<evidence type="ECO:0000313" key="6">
    <source>
        <dbReference type="Proteomes" id="UP001383192"/>
    </source>
</evidence>
<dbReference type="InterPro" id="IPR002347">
    <property type="entry name" value="SDR_fam"/>
</dbReference>
<reference evidence="5 6" key="1">
    <citation type="submission" date="2024-01" db="EMBL/GenBank/DDBJ databases">
        <title>A draft genome for a cacao thread blight-causing isolate of Paramarasmius palmivorus.</title>
        <authorList>
            <person name="Baruah I.K."/>
            <person name="Bukari Y."/>
            <person name="Amoako-Attah I."/>
            <person name="Meinhardt L.W."/>
            <person name="Bailey B.A."/>
            <person name="Cohen S.P."/>
        </authorList>
    </citation>
    <scope>NUCLEOTIDE SEQUENCE [LARGE SCALE GENOMIC DNA]</scope>
    <source>
        <strain evidence="5 6">GH-12</strain>
    </source>
</reference>
<evidence type="ECO:0000256" key="1">
    <source>
        <dbReference type="ARBA" id="ARBA00006484"/>
    </source>
</evidence>
<dbReference type="CDD" id="cd05324">
    <property type="entry name" value="carb_red_PTCR-like_SDR_c"/>
    <property type="match status" value="1"/>
</dbReference>
<evidence type="ECO:0000313" key="5">
    <source>
        <dbReference type="EMBL" id="KAK7031055.1"/>
    </source>
</evidence>
<name>A0AAW0BW60_9AGAR</name>
<dbReference type="PANTHER" id="PTHR43008">
    <property type="entry name" value="BENZIL REDUCTASE"/>
    <property type="match status" value="1"/>
</dbReference>